<evidence type="ECO:0000256" key="1">
    <source>
        <dbReference type="SAM" id="SignalP"/>
    </source>
</evidence>
<dbReference type="EMBL" id="JASJQH010000924">
    <property type="protein sequence ID" value="KAK9762532.1"/>
    <property type="molecule type" value="Genomic_DNA"/>
</dbReference>
<keyword evidence="1" id="KW-0732">Signal</keyword>
<proteinExistence type="predicted"/>
<comment type="caution">
    <text evidence="2">The sequence shown here is derived from an EMBL/GenBank/DDBJ whole genome shotgun (WGS) entry which is preliminary data.</text>
</comment>
<evidence type="ECO:0000313" key="2">
    <source>
        <dbReference type="EMBL" id="KAK9762532.1"/>
    </source>
</evidence>
<keyword evidence="3" id="KW-1185">Reference proteome</keyword>
<dbReference type="SUPFAM" id="SSF53756">
    <property type="entry name" value="UDP-Glycosyltransferase/glycogen phosphorylase"/>
    <property type="match status" value="1"/>
</dbReference>
<dbReference type="Gene3D" id="3.40.50.2000">
    <property type="entry name" value="Glycogen Phosphorylase B"/>
    <property type="match status" value="2"/>
</dbReference>
<feature type="signal peptide" evidence="1">
    <location>
        <begin position="1"/>
        <end position="24"/>
    </location>
</feature>
<sequence>MAPKTLLFALIGSLGDTLPFLAIAEYLTSQDVKDQQQQYEIIIMGHLEHEPLISSYGFQFAPIHGSLLTAMSNLTEKEGKQSGWNQMTSLKVVFGNTFKQWHSDILAACNKYQPDLVVLATFPAMCGVHAVREMAAKSPIPYIVIHTVPTFPTSDFAPPTGGFGFTLPFGFLNKATWSLLSVFNQYVMMTPILRDLRLAIGLPPTTPEEEAAQRHRRDYEVETLFIYSPNLLPTPKDWPNTHKVIGSPYLHRDQRFLTTNDPAKIYPNSSYNPPESISTFLAFAQEKKLPVVYVGFGSMLGMVVDHEHSMKLLDSFTDAILQLNEEEVPAALIFATKGFPIQSDSSQFQDNSHEAIISYVKSRLPPNLMKFADHILYSPDYIPHSYLFPKCDFMVHHGGAGTVHAGIMHSIRPQSTSTTNGADIEVTYEGTPFWVVPCSTIADQPFWGGLTHSLALGPKPIPFNAINTDNAKVAIKSGLENKDWRWNVGKLGVQIWKEGNPAEKVRETIERVLLDSKQL</sequence>
<dbReference type="PANTHER" id="PTHR48050:SF13">
    <property type="entry name" value="STEROL 3-BETA-GLUCOSYLTRANSFERASE UGT80A2"/>
    <property type="match status" value="1"/>
</dbReference>
<dbReference type="Proteomes" id="UP001479436">
    <property type="component" value="Unassembled WGS sequence"/>
</dbReference>
<protein>
    <submittedName>
        <fullName evidence="2">Uncharacterized protein</fullName>
    </submittedName>
</protein>
<dbReference type="PANTHER" id="PTHR48050">
    <property type="entry name" value="STEROL 3-BETA-GLUCOSYLTRANSFERASE"/>
    <property type="match status" value="1"/>
</dbReference>
<organism evidence="2 3">
    <name type="scientific">Basidiobolus ranarum</name>
    <dbReference type="NCBI Taxonomy" id="34480"/>
    <lineage>
        <taxon>Eukaryota</taxon>
        <taxon>Fungi</taxon>
        <taxon>Fungi incertae sedis</taxon>
        <taxon>Zoopagomycota</taxon>
        <taxon>Entomophthoromycotina</taxon>
        <taxon>Basidiobolomycetes</taxon>
        <taxon>Basidiobolales</taxon>
        <taxon>Basidiobolaceae</taxon>
        <taxon>Basidiobolus</taxon>
    </lineage>
</organism>
<feature type="chain" id="PRO_5045987854" evidence="1">
    <location>
        <begin position="25"/>
        <end position="519"/>
    </location>
</feature>
<evidence type="ECO:0000313" key="3">
    <source>
        <dbReference type="Proteomes" id="UP001479436"/>
    </source>
</evidence>
<accession>A0ABR2WM01</accession>
<name>A0ABR2WM01_9FUNG</name>
<gene>
    <name evidence="2" type="ORF">K7432_011645</name>
</gene>
<reference evidence="2 3" key="1">
    <citation type="submission" date="2023-04" db="EMBL/GenBank/DDBJ databases">
        <title>Genome of Basidiobolus ranarum AG-B5.</title>
        <authorList>
            <person name="Stajich J.E."/>
            <person name="Carter-House D."/>
            <person name="Gryganskyi A."/>
        </authorList>
    </citation>
    <scope>NUCLEOTIDE SEQUENCE [LARGE SCALE GENOMIC DNA]</scope>
    <source>
        <strain evidence="2 3">AG-B5</strain>
    </source>
</reference>
<dbReference type="InterPro" id="IPR050426">
    <property type="entry name" value="Glycosyltransferase_28"/>
</dbReference>